<keyword evidence="2" id="KW-1133">Transmembrane helix</keyword>
<dbReference type="Pfam" id="PF16220">
    <property type="entry name" value="DUF4880"/>
    <property type="match status" value="1"/>
</dbReference>
<dbReference type="InterPro" id="IPR006860">
    <property type="entry name" value="FecR"/>
</dbReference>
<dbReference type="RefSeq" id="WP_341724242.1">
    <property type="nucleotide sequence ID" value="NZ_JBBWWT010000001.1"/>
</dbReference>
<proteinExistence type="predicted"/>
<evidence type="ECO:0000259" key="3">
    <source>
        <dbReference type="Pfam" id="PF04773"/>
    </source>
</evidence>
<feature type="compositionally biased region" description="Basic and acidic residues" evidence="1">
    <location>
        <begin position="1"/>
        <end position="10"/>
    </location>
</feature>
<gene>
    <name evidence="5" type="ORF">AAD027_01470</name>
</gene>
<dbReference type="EMBL" id="JBBWWT010000001">
    <property type="protein sequence ID" value="MEL1263044.1"/>
    <property type="molecule type" value="Genomic_DNA"/>
</dbReference>
<name>A0ABU9IWK7_9GAMM</name>
<dbReference type="Gene3D" id="3.55.50.30">
    <property type="match status" value="1"/>
</dbReference>
<accession>A0ABU9IWK7</accession>
<organism evidence="5 6">
    <name type="scientific">Pseudoxanthomonas putridarboris</name>
    <dbReference type="NCBI Taxonomy" id="752605"/>
    <lineage>
        <taxon>Bacteria</taxon>
        <taxon>Pseudomonadati</taxon>
        <taxon>Pseudomonadota</taxon>
        <taxon>Gammaproteobacteria</taxon>
        <taxon>Lysobacterales</taxon>
        <taxon>Lysobacteraceae</taxon>
        <taxon>Pseudoxanthomonas</taxon>
    </lineage>
</organism>
<dbReference type="PIRSF" id="PIRSF018266">
    <property type="entry name" value="FecR"/>
    <property type="match status" value="1"/>
</dbReference>
<evidence type="ECO:0000313" key="6">
    <source>
        <dbReference type="Proteomes" id="UP001459204"/>
    </source>
</evidence>
<dbReference type="PANTHER" id="PTHR30273:SF2">
    <property type="entry name" value="PROTEIN FECR"/>
    <property type="match status" value="1"/>
</dbReference>
<feature type="domain" description="FecR N-terminal" evidence="4">
    <location>
        <begin position="13"/>
        <end position="52"/>
    </location>
</feature>
<comment type="caution">
    <text evidence="5">The sequence shown here is derived from an EMBL/GenBank/DDBJ whole genome shotgun (WGS) entry which is preliminary data.</text>
</comment>
<keyword evidence="2" id="KW-0812">Transmembrane</keyword>
<sequence length="320" mass="35559">MNDMDKHSDRVAQQAAEYFTKRRGATPADRREREQWLEEDPLHAEAYADFQRIWDRSGDQANDPELQALRSRDLAAVRRHRWFRPQRFLAVAATLVMLVGAGYIVLNIQRATLPITLATELGERRTEVMPDGTEIVLNTDSAVSVVYSGDERSIELVRGEAQFDVAKDPEKPFVVSVDGASVTALGTSFQVRRDAGSTIVTLLEGSVAVAQRDERHVLKPNERAVLSARNGLSIASIDPEQATGWLDGWLRFRGTPLAEVIVESNRYSPKKLRLGDPRLADVQFGGNFRAGDADSIADAASMILPVRIERRAGEIILMPK</sequence>
<dbReference type="PANTHER" id="PTHR30273">
    <property type="entry name" value="PERIPLASMIC SIGNAL SENSOR AND SIGMA FACTOR ACTIVATOR FECR-RELATED"/>
    <property type="match status" value="1"/>
</dbReference>
<evidence type="ECO:0000313" key="5">
    <source>
        <dbReference type="EMBL" id="MEL1263044.1"/>
    </source>
</evidence>
<dbReference type="Proteomes" id="UP001459204">
    <property type="component" value="Unassembled WGS sequence"/>
</dbReference>
<evidence type="ECO:0000256" key="1">
    <source>
        <dbReference type="SAM" id="MobiDB-lite"/>
    </source>
</evidence>
<dbReference type="Pfam" id="PF04773">
    <property type="entry name" value="FecR"/>
    <property type="match status" value="1"/>
</dbReference>
<dbReference type="InterPro" id="IPR032623">
    <property type="entry name" value="FecR_N"/>
</dbReference>
<dbReference type="InterPro" id="IPR012373">
    <property type="entry name" value="Ferrdict_sens_TM"/>
</dbReference>
<feature type="region of interest" description="Disordered" evidence="1">
    <location>
        <begin position="1"/>
        <end position="35"/>
    </location>
</feature>
<evidence type="ECO:0000259" key="4">
    <source>
        <dbReference type="Pfam" id="PF16220"/>
    </source>
</evidence>
<protein>
    <submittedName>
        <fullName evidence="5">FecR family protein</fullName>
    </submittedName>
</protein>
<feature type="domain" description="FecR protein" evidence="3">
    <location>
        <begin position="116"/>
        <end position="207"/>
    </location>
</feature>
<feature type="transmembrane region" description="Helical" evidence="2">
    <location>
        <begin position="88"/>
        <end position="106"/>
    </location>
</feature>
<keyword evidence="2" id="KW-0472">Membrane</keyword>
<dbReference type="Gene3D" id="2.60.120.1440">
    <property type="match status" value="1"/>
</dbReference>
<evidence type="ECO:0000256" key="2">
    <source>
        <dbReference type="SAM" id="Phobius"/>
    </source>
</evidence>
<keyword evidence="6" id="KW-1185">Reference proteome</keyword>
<reference evidence="5 6" key="1">
    <citation type="submission" date="2024-04" db="EMBL/GenBank/DDBJ databases">
        <title>Draft genome sequence of Pseudoxanthomonas putridarboris WD12.</title>
        <authorList>
            <person name="Oh J."/>
        </authorList>
    </citation>
    <scope>NUCLEOTIDE SEQUENCE [LARGE SCALE GENOMIC DNA]</scope>
    <source>
        <strain evidence="5 6">WD12</strain>
    </source>
</reference>